<dbReference type="SUPFAM" id="SSF47090">
    <property type="entry name" value="PGBD-like"/>
    <property type="match status" value="1"/>
</dbReference>
<protein>
    <recommendedName>
        <fullName evidence="3">Peptidoglycan-binding protein</fullName>
    </recommendedName>
</protein>
<name>A0ABU1HW70_9MICO</name>
<proteinExistence type="predicted"/>
<dbReference type="InterPro" id="IPR036365">
    <property type="entry name" value="PGBD-like_sf"/>
</dbReference>
<dbReference type="Gene3D" id="1.10.101.10">
    <property type="entry name" value="PGBD-like superfamily/PGBD"/>
    <property type="match status" value="1"/>
</dbReference>
<dbReference type="Proteomes" id="UP001260188">
    <property type="component" value="Unassembled WGS sequence"/>
</dbReference>
<comment type="caution">
    <text evidence="1">The sequence shown here is derived from an EMBL/GenBank/DDBJ whole genome shotgun (WGS) entry which is preliminary data.</text>
</comment>
<gene>
    <name evidence="1" type="ORF">QE367_000079</name>
</gene>
<keyword evidence="2" id="KW-1185">Reference proteome</keyword>
<evidence type="ECO:0008006" key="3">
    <source>
        <dbReference type="Google" id="ProtNLM"/>
    </source>
</evidence>
<reference evidence="1 2" key="1">
    <citation type="submission" date="2023-08" db="EMBL/GenBank/DDBJ databases">
        <title>Functional and genomic diversity of the sorghum phyllosphere microbiome.</title>
        <authorList>
            <person name="Shade A."/>
        </authorList>
    </citation>
    <scope>NUCLEOTIDE SEQUENCE [LARGE SCALE GENOMIC DNA]</scope>
    <source>
        <strain evidence="1 2">SORGH_AS_0919</strain>
    </source>
</reference>
<dbReference type="EMBL" id="JAVIZA010000001">
    <property type="protein sequence ID" value="MDR6165875.1"/>
    <property type="molecule type" value="Genomic_DNA"/>
</dbReference>
<organism evidence="1 2">
    <name type="scientific">Microbacterium paludicola</name>
    <dbReference type="NCBI Taxonomy" id="300019"/>
    <lineage>
        <taxon>Bacteria</taxon>
        <taxon>Bacillati</taxon>
        <taxon>Actinomycetota</taxon>
        <taxon>Actinomycetes</taxon>
        <taxon>Micrococcales</taxon>
        <taxon>Microbacteriaceae</taxon>
        <taxon>Microbacterium</taxon>
    </lineage>
</organism>
<evidence type="ECO:0000313" key="1">
    <source>
        <dbReference type="EMBL" id="MDR6165875.1"/>
    </source>
</evidence>
<evidence type="ECO:0000313" key="2">
    <source>
        <dbReference type="Proteomes" id="UP001260188"/>
    </source>
</evidence>
<accession>A0ABU1HW70</accession>
<dbReference type="InterPro" id="IPR036366">
    <property type="entry name" value="PGBDSf"/>
</dbReference>
<sequence length="344" mass="35364">MTSRRTASLIAVTTLVVIGAAGSLGYALRPVPEPELLRAGSEETSAPVVAQTFDDSRRVQVKLVSGADQTLAIQTSGTLTASWCRDGGEVTSGTVVAHVDERPLIALHTTVPLYRDLSVGDDGADVAALQTELIRLGHLDAETVDGEFGSRTGRALQHLRVRAGVEEGERFAERAEFIWLPSPQLTGIACAVKVGDAVSQGSAIATSRGALERVTVQSVPDNLTPGDRTIKIGSVRGPLDAQGTASDPAFLAQLAGDERLISGLAEDPGATVTATIALASPIDAYSIPAGALIYDGDSSCVKTSAGTVKTELLGSSLGAAVVAFEGEVPESVAIGTALEGVHCE</sequence>